<dbReference type="InterPro" id="IPR048395">
    <property type="entry name" value="Glyco_hydro_31_C"/>
</dbReference>
<comment type="caution">
    <text evidence="12">The sequence shown here is derived from an EMBL/GenBank/DDBJ whole genome shotgun (WGS) entry which is preliminary data.</text>
</comment>
<reference evidence="12" key="1">
    <citation type="submission" date="2021-03" db="EMBL/GenBank/DDBJ databases">
        <authorList>
            <person name="Tagirdzhanova G."/>
        </authorList>
    </citation>
    <scope>NUCLEOTIDE SEQUENCE</scope>
</reference>
<keyword evidence="7" id="KW-0653">Protein transport</keyword>
<dbReference type="Pfam" id="PF01055">
    <property type="entry name" value="Glyco_hydro_31_2nd"/>
    <property type="match status" value="1"/>
</dbReference>
<dbReference type="Pfam" id="PF21365">
    <property type="entry name" value="Glyco_hydro_31_3rd"/>
    <property type="match status" value="1"/>
</dbReference>
<dbReference type="InterPro" id="IPR016024">
    <property type="entry name" value="ARM-type_fold"/>
</dbReference>
<evidence type="ECO:0000256" key="8">
    <source>
        <dbReference type="ARBA" id="ARBA00023242"/>
    </source>
</evidence>
<dbReference type="Pfam" id="PF25574">
    <property type="entry name" value="TPR_IMB1"/>
    <property type="match status" value="1"/>
</dbReference>
<dbReference type="Gene3D" id="2.60.40.1180">
    <property type="entry name" value="Golgi alpha-mannosidase II"/>
    <property type="match status" value="1"/>
</dbReference>
<dbReference type="InterPro" id="IPR000322">
    <property type="entry name" value="Glyco_hydro_31_TIM"/>
</dbReference>
<dbReference type="Gene3D" id="3.20.20.80">
    <property type="entry name" value="Glycosidases"/>
    <property type="match status" value="1"/>
</dbReference>
<evidence type="ECO:0000259" key="11">
    <source>
        <dbReference type="PROSITE" id="PS50166"/>
    </source>
</evidence>
<dbReference type="SUPFAM" id="SSF51445">
    <property type="entry name" value="(Trans)glycosidases"/>
    <property type="match status" value="1"/>
</dbReference>
<dbReference type="SUPFAM" id="SSF51011">
    <property type="entry name" value="Glycosyl hydrolase domain"/>
    <property type="match status" value="1"/>
</dbReference>
<keyword evidence="4" id="KW-0813">Transport</keyword>
<feature type="region of interest" description="Disordered" evidence="10">
    <location>
        <begin position="1453"/>
        <end position="1472"/>
    </location>
</feature>
<accession>A0A8H3I4G0</accession>
<evidence type="ECO:0000313" key="13">
    <source>
        <dbReference type="Proteomes" id="UP000664169"/>
    </source>
</evidence>
<dbReference type="InterPro" id="IPR017853">
    <property type="entry name" value="GH"/>
</dbReference>
<comment type="similarity">
    <text evidence="3">Belongs to the glycosyl hydrolase 31 family.</text>
</comment>
<dbReference type="InterPro" id="IPR011989">
    <property type="entry name" value="ARM-like"/>
</dbReference>
<dbReference type="GO" id="GO:0004553">
    <property type="term" value="F:hydrolase activity, hydrolyzing O-glycosyl compounds"/>
    <property type="evidence" value="ECO:0007669"/>
    <property type="project" value="InterPro"/>
</dbReference>
<feature type="compositionally biased region" description="Acidic residues" evidence="10">
    <location>
        <begin position="1460"/>
        <end position="1471"/>
    </location>
</feature>
<dbReference type="SMART" id="SM01349">
    <property type="entry name" value="TOG"/>
    <property type="match status" value="1"/>
</dbReference>
<dbReference type="Proteomes" id="UP000664169">
    <property type="component" value="Unassembled WGS sequence"/>
</dbReference>
<dbReference type="InterPro" id="IPR034085">
    <property type="entry name" value="TOG"/>
</dbReference>
<dbReference type="PROSITE" id="PS50166">
    <property type="entry name" value="IMPORTIN_B_NT"/>
    <property type="match status" value="1"/>
</dbReference>
<dbReference type="PROSITE" id="PS50077">
    <property type="entry name" value="HEAT_REPEAT"/>
    <property type="match status" value="1"/>
</dbReference>
<dbReference type="InterPro" id="IPR013780">
    <property type="entry name" value="Glyco_hydro_b"/>
</dbReference>
<gene>
    <name evidence="12" type="ORF">GOMPHAMPRED_000026</name>
</gene>
<evidence type="ECO:0000256" key="3">
    <source>
        <dbReference type="ARBA" id="ARBA00007806"/>
    </source>
</evidence>
<feature type="repeat" description="HEAT" evidence="9">
    <location>
        <begin position="1186"/>
        <end position="1224"/>
    </location>
</feature>
<dbReference type="Gene3D" id="1.25.10.10">
    <property type="entry name" value="Leucine-rich Repeat Variant"/>
    <property type="match status" value="1"/>
</dbReference>
<name>A0A8H3I4G0_9LECA</name>
<dbReference type="SMART" id="SM00913">
    <property type="entry name" value="IBN_N"/>
    <property type="match status" value="1"/>
</dbReference>
<dbReference type="Pfam" id="PF03810">
    <property type="entry name" value="IBN_N"/>
    <property type="match status" value="1"/>
</dbReference>
<evidence type="ECO:0000256" key="1">
    <source>
        <dbReference type="ARBA" id="ARBA00004123"/>
    </source>
</evidence>
<sequence>MSPTAKEYRYNFPVHPKAKEAVTIAGPTWRFQILTEGVLRYEWADDGVFEDRASTFAIKRDLPETKFRQWEENGYLNVKTKFYHLIYNKKEFSPSSLLVRVGGGVTRHHSEWRYGDLAHGFGGTARTLDGVDGRIELGPGVISPNGFSLIDDSTTMLFEDGWIAPRREGGNRVDGYLFAYAHNYKDAIKALYTISGPQPLLPRWSLGNWWSRYHTYSADGYLALMDKFRAERIPFNVAVIDMDWHWVDDKRVVEAGMSGWTGYSWNTDLFPDPRKFCQELRDRNLKITLNDHPADGIASYEDSYKKLAQALKYDTNGNTTIDFDPTSREFLDAYFDILHRDLEDIGCDFWWVDWQSGPYSRVEGIDPLTILNHYHYLDNKIYDKESPLVFSRYAGPGSHRYPIGFSGDTIISWKSLEFQPEFTATASNIGYGQWSHDIGGHMFGYRDDELTARWVQLGVFSPIMRLHSTNSQWMSKEPWLFSVETEQSMKAMLRFRHRLIPYLHTMNIRASKQGEQLVQPMYWHFSEQREAEQFKNQFYFGDQLLVSPIVTPQDKHTRLGRVQTWLPSGRYVDIFTGGVYDGNRVIDVYRTLGNIPVFAKEGSLLVLDKDEIPGTGTFHPERLEILLVVGQDASATLLEDSSEGVIGDVTFDIVYSQEEGSLTVHAAKEANPDHREWWLRLLAVDASGLKVTLNNEALSSDSTTIVENGTLISLGKHSTNSSFTLQLGATPHLRVQNPLLSIEKILLGCQIEFELKRKFWDILTQSGVSIASKALQANSLEMPHTVRGAVLEAFLADERVSVESLELQKFGKVANTDNVKAATAKLKKDYYGSPQSVLLLLQILVSDDSVEIRQLAATEARKLVGRHWSKIEDAQKQDIRSHLLQTTMSENNKAVRHSLSRLIGVVAQIDISKNEWTDLPTLLLEGAENPNPQAREVSTFILFSILDEVEEDGTHLDYRKMFTVFNKTIQDRENLEVAVNTLYALSKLAISIEVDGDDPALAAFQSLVPAMVKVLLDAVEAEDSSQISRCFEAFQTILEAKPKILDSNFKNIIVQMAQLAGETSRDNEARTQALNFLIAALLNRKMKFQGLKLGHQLVDLLFKILAGSDEMPEMDDDELDLTKSAMHLLTLMADLLPPQQVAAPVITLFKQYATSTDIRERQAAITALAQVVEGTPDFIGTQLPQLIPAILSLLNDPSDRVRESAILGCRDIAEYLPEVLAEEHEKFLTAFVKNLSAAVQANDPQKAKHNQNIAANCCLAIDGLVQGLDAKDLQKYMPELVPNLSHFFTHSDPDVQKASISAVGSIASAAEKTFLPYFDGIATALIQFIDLKDSEDDLDLRAIAVDMLGNMAGAVGPEAFQPYVPALIRSSQEALKLDNSKLRETTFMLWGSLAKAYKEKFQDFLEPAFNAILESLAQDDDTDVTLDLDGSEGDLPSEILIGGKKVKIANGELAAKDSDSDPDSDDDDEAWGDLTGMSAVAEEKEVALESLGDIFSHVGEAYMPYYEGTLNAVIPLLEHSWEPTRRAAIGTIFRLYASLWKLQPEAQSHWEPGQPLETQPSQEIVKIRDLIMAYVDKQYATEDDAFCLMEINASLAETLKACGPFIIASQGTIQSVVTVLISIIEKKHPCQIIFEEDGDEIEDENSEDEWSIIGSALDTVAGLAKALGESFSEIFKVFQKLIVSHASATSSGERTHTVGALADIIKGMKGGVTPYTSSLLKVLLHRLGDEDGQVKSNAAYAVGMLVQNSNSDAEIKKAYPTILGKLEPLLHTSEARQLDNAAGCVARMISRHPDNLPLDDILPVLVKLLPLKEDYEENVAVWPMIVHLYKAGNTTVQELTPQIVPALEKVLGEPEDQLEDETRELLSQLVGYLNSKQPILLQQFPGLAKAL</sequence>
<protein>
    <recommendedName>
        <fullName evidence="11">Importin N-terminal domain-containing protein</fullName>
    </recommendedName>
</protein>
<evidence type="ECO:0000256" key="9">
    <source>
        <dbReference type="PROSITE-ProRule" id="PRU00103"/>
    </source>
</evidence>
<organism evidence="12 13">
    <name type="scientific">Gomphillus americanus</name>
    <dbReference type="NCBI Taxonomy" id="1940652"/>
    <lineage>
        <taxon>Eukaryota</taxon>
        <taxon>Fungi</taxon>
        <taxon>Dikarya</taxon>
        <taxon>Ascomycota</taxon>
        <taxon>Pezizomycotina</taxon>
        <taxon>Lecanoromycetes</taxon>
        <taxon>OSLEUM clade</taxon>
        <taxon>Ostropomycetidae</taxon>
        <taxon>Ostropales</taxon>
        <taxon>Graphidaceae</taxon>
        <taxon>Gomphilloideae</taxon>
        <taxon>Gomphillus</taxon>
    </lineage>
</organism>
<keyword evidence="5" id="KW-0963">Cytoplasm</keyword>
<dbReference type="InterPro" id="IPR040122">
    <property type="entry name" value="Importin_beta"/>
</dbReference>
<keyword evidence="13" id="KW-1185">Reference proteome</keyword>
<evidence type="ECO:0000256" key="10">
    <source>
        <dbReference type="SAM" id="MobiDB-lite"/>
    </source>
</evidence>
<dbReference type="EMBL" id="CAJPDQ010000001">
    <property type="protein sequence ID" value="CAF9902900.1"/>
    <property type="molecule type" value="Genomic_DNA"/>
</dbReference>
<dbReference type="Pfam" id="PF13513">
    <property type="entry name" value="HEAT_EZ"/>
    <property type="match status" value="1"/>
</dbReference>
<dbReference type="InterPro" id="IPR057672">
    <property type="entry name" value="TPR_IPO4/5"/>
</dbReference>
<dbReference type="GO" id="GO:0031267">
    <property type="term" value="F:small GTPase binding"/>
    <property type="evidence" value="ECO:0007669"/>
    <property type="project" value="InterPro"/>
</dbReference>
<evidence type="ECO:0000256" key="4">
    <source>
        <dbReference type="ARBA" id="ARBA00022448"/>
    </source>
</evidence>
<evidence type="ECO:0000256" key="6">
    <source>
        <dbReference type="ARBA" id="ARBA00022737"/>
    </source>
</evidence>
<dbReference type="InterPro" id="IPR058584">
    <property type="entry name" value="IMB1_TNPO1-like_TPR"/>
</dbReference>
<comment type="subcellular location">
    <subcellularLocation>
        <location evidence="2">Cytoplasm</location>
    </subcellularLocation>
    <subcellularLocation>
        <location evidence="1">Nucleus</location>
    </subcellularLocation>
</comment>
<dbReference type="GO" id="GO:0005975">
    <property type="term" value="P:carbohydrate metabolic process"/>
    <property type="evidence" value="ECO:0007669"/>
    <property type="project" value="InterPro"/>
</dbReference>
<evidence type="ECO:0000256" key="5">
    <source>
        <dbReference type="ARBA" id="ARBA00022490"/>
    </source>
</evidence>
<dbReference type="SUPFAM" id="SSF48371">
    <property type="entry name" value="ARM repeat"/>
    <property type="match status" value="2"/>
</dbReference>
<dbReference type="Pfam" id="PF25780">
    <property type="entry name" value="TPR_IPO5"/>
    <property type="match status" value="1"/>
</dbReference>
<dbReference type="OrthoDB" id="1334205at2759"/>
<keyword evidence="8" id="KW-0539">Nucleus</keyword>
<dbReference type="GO" id="GO:0005634">
    <property type="term" value="C:nucleus"/>
    <property type="evidence" value="ECO:0007669"/>
    <property type="project" value="UniProtKB-ARBA"/>
</dbReference>
<feature type="domain" description="Importin N-terminal" evidence="11">
    <location>
        <begin position="822"/>
        <end position="889"/>
    </location>
</feature>
<evidence type="ECO:0000313" key="12">
    <source>
        <dbReference type="EMBL" id="CAF9902900.1"/>
    </source>
</evidence>
<proteinExistence type="inferred from homology"/>
<evidence type="ECO:0000256" key="2">
    <source>
        <dbReference type="ARBA" id="ARBA00004496"/>
    </source>
</evidence>
<dbReference type="PANTHER" id="PTHR10527">
    <property type="entry name" value="IMPORTIN BETA"/>
    <property type="match status" value="1"/>
</dbReference>
<dbReference type="InterPro" id="IPR001494">
    <property type="entry name" value="Importin-beta_N"/>
</dbReference>
<dbReference type="GO" id="GO:0006606">
    <property type="term" value="P:protein import into nucleus"/>
    <property type="evidence" value="ECO:0007669"/>
    <property type="project" value="InterPro"/>
</dbReference>
<dbReference type="GO" id="GO:0005737">
    <property type="term" value="C:cytoplasm"/>
    <property type="evidence" value="ECO:0007669"/>
    <property type="project" value="UniProtKB-SubCell"/>
</dbReference>
<dbReference type="InterPro" id="IPR021133">
    <property type="entry name" value="HEAT_type_2"/>
</dbReference>
<evidence type="ECO:0000256" key="7">
    <source>
        <dbReference type="ARBA" id="ARBA00022927"/>
    </source>
</evidence>
<dbReference type="CDD" id="cd06595">
    <property type="entry name" value="GH31_u1"/>
    <property type="match status" value="1"/>
</dbReference>
<keyword evidence="6" id="KW-0677">Repeat</keyword>